<comment type="caution">
    <text evidence="1">The sequence shown here is derived from an EMBL/GenBank/DDBJ whole genome shotgun (WGS) entry which is preliminary data.</text>
</comment>
<gene>
    <name evidence="1" type="ORF">BpHYR1_023036</name>
</gene>
<sequence>MLTQDKMFIFQIFEEKVPRLVREWFQDKNFEKRAKIIGLAEENCSNCHSFCPFLSVKACCRILSRQDIKDTCFKPQLSLISSRENKYLLLIIGMLQVEGIWWYNGCIICYNLQSMFYSVQIKVLAGTNFQNDCFSIYNLSIDMNVKFCFQDRVNGLVFFENHSFTPRSTNTSQMTRYDFSICKFLLNFTTDTDPDT</sequence>
<name>A0A3M7QM48_BRAPC</name>
<keyword evidence="2" id="KW-1185">Reference proteome</keyword>
<dbReference type="EMBL" id="REGN01005708">
    <property type="protein sequence ID" value="RNA12349.1"/>
    <property type="molecule type" value="Genomic_DNA"/>
</dbReference>
<evidence type="ECO:0000313" key="1">
    <source>
        <dbReference type="EMBL" id="RNA12349.1"/>
    </source>
</evidence>
<reference evidence="1 2" key="1">
    <citation type="journal article" date="2018" name="Sci. Rep.">
        <title>Genomic signatures of local adaptation to the degree of environmental predictability in rotifers.</title>
        <authorList>
            <person name="Franch-Gras L."/>
            <person name="Hahn C."/>
            <person name="Garcia-Roger E.M."/>
            <person name="Carmona M.J."/>
            <person name="Serra M."/>
            <person name="Gomez A."/>
        </authorList>
    </citation>
    <scope>NUCLEOTIDE SEQUENCE [LARGE SCALE GENOMIC DNA]</scope>
    <source>
        <strain evidence="1">HYR1</strain>
    </source>
</reference>
<accession>A0A3M7QM48</accession>
<dbReference type="Proteomes" id="UP000276133">
    <property type="component" value="Unassembled WGS sequence"/>
</dbReference>
<dbReference type="AlphaFoldDB" id="A0A3M7QM48"/>
<protein>
    <submittedName>
        <fullName evidence="1">Uncharacterized protein</fullName>
    </submittedName>
</protein>
<proteinExistence type="predicted"/>
<evidence type="ECO:0000313" key="2">
    <source>
        <dbReference type="Proteomes" id="UP000276133"/>
    </source>
</evidence>
<organism evidence="1 2">
    <name type="scientific">Brachionus plicatilis</name>
    <name type="common">Marine rotifer</name>
    <name type="synonym">Brachionus muelleri</name>
    <dbReference type="NCBI Taxonomy" id="10195"/>
    <lineage>
        <taxon>Eukaryota</taxon>
        <taxon>Metazoa</taxon>
        <taxon>Spiralia</taxon>
        <taxon>Gnathifera</taxon>
        <taxon>Rotifera</taxon>
        <taxon>Eurotatoria</taxon>
        <taxon>Monogononta</taxon>
        <taxon>Pseudotrocha</taxon>
        <taxon>Ploima</taxon>
        <taxon>Brachionidae</taxon>
        <taxon>Brachionus</taxon>
    </lineage>
</organism>